<dbReference type="PANTHER" id="PTHR11406">
    <property type="entry name" value="PHOSPHOGLYCERATE KINASE"/>
    <property type="match status" value="1"/>
</dbReference>
<dbReference type="FunFam" id="3.40.50.1260:FF:000031">
    <property type="entry name" value="Phosphoglycerate kinase 1"/>
    <property type="match status" value="1"/>
</dbReference>
<evidence type="ECO:0000313" key="17">
    <source>
        <dbReference type="Proteomes" id="UP000177407"/>
    </source>
</evidence>
<feature type="binding site" evidence="13">
    <location>
        <begin position="358"/>
        <end position="361"/>
    </location>
    <ligand>
        <name>ATP</name>
        <dbReference type="ChEBI" id="CHEBI:30616"/>
    </ligand>
</feature>
<dbReference type="PROSITE" id="PS00111">
    <property type="entry name" value="PGLYCERATE_KINASE"/>
    <property type="match status" value="1"/>
</dbReference>
<dbReference type="HAMAP" id="MF_00145">
    <property type="entry name" value="Phosphoglyc_kinase"/>
    <property type="match status" value="1"/>
</dbReference>
<evidence type="ECO:0000256" key="1">
    <source>
        <dbReference type="ARBA" id="ARBA00000642"/>
    </source>
</evidence>
<accession>A0A1F5S2C4</accession>
<dbReference type="PANTHER" id="PTHR11406:SF23">
    <property type="entry name" value="PHOSPHOGLYCERATE KINASE 1, CHLOROPLASTIC-RELATED"/>
    <property type="match status" value="1"/>
</dbReference>
<dbReference type="EMBL" id="MFGA01000020">
    <property type="protein sequence ID" value="OGF20840.1"/>
    <property type="molecule type" value="Genomic_DNA"/>
</dbReference>
<evidence type="ECO:0000313" key="16">
    <source>
        <dbReference type="EMBL" id="OGF20840.1"/>
    </source>
</evidence>
<dbReference type="SUPFAM" id="SSF53748">
    <property type="entry name" value="Phosphoglycerate kinase"/>
    <property type="match status" value="1"/>
</dbReference>
<feature type="binding site" evidence="13">
    <location>
        <position position="159"/>
    </location>
    <ligand>
        <name>substrate</name>
    </ligand>
</feature>
<proteinExistence type="inferred from homology"/>
<comment type="caution">
    <text evidence="16">The sequence shown here is derived from an EMBL/GenBank/DDBJ whole genome shotgun (WGS) entry which is preliminary data.</text>
</comment>
<feature type="binding site" evidence="13">
    <location>
        <begin position="67"/>
        <end position="70"/>
    </location>
    <ligand>
        <name>substrate</name>
    </ligand>
</feature>
<evidence type="ECO:0000256" key="9">
    <source>
        <dbReference type="ARBA" id="ARBA00022741"/>
    </source>
</evidence>
<evidence type="ECO:0000256" key="2">
    <source>
        <dbReference type="ARBA" id="ARBA00004838"/>
    </source>
</evidence>
<dbReference type="GO" id="GO:0005524">
    <property type="term" value="F:ATP binding"/>
    <property type="evidence" value="ECO:0007669"/>
    <property type="project" value="UniProtKB-KW"/>
</dbReference>
<comment type="subcellular location">
    <subcellularLocation>
        <location evidence="13">Cytoplasm</location>
    </subcellularLocation>
</comment>
<dbReference type="GO" id="GO:0005829">
    <property type="term" value="C:cytosol"/>
    <property type="evidence" value="ECO:0007669"/>
    <property type="project" value="TreeGrafter"/>
</dbReference>
<dbReference type="GO" id="GO:0006096">
    <property type="term" value="P:glycolytic process"/>
    <property type="evidence" value="ECO:0007669"/>
    <property type="project" value="UniProtKB-UniRule"/>
</dbReference>
<dbReference type="InterPro" id="IPR015824">
    <property type="entry name" value="Phosphoglycerate_kinase_N"/>
</dbReference>
<gene>
    <name evidence="13" type="primary">pgk</name>
    <name evidence="16" type="ORF">A2257_03190</name>
</gene>
<dbReference type="InterPro" id="IPR015911">
    <property type="entry name" value="Phosphoglycerate_kinase_CS"/>
</dbReference>
<evidence type="ECO:0000256" key="5">
    <source>
        <dbReference type="ARBA" id="ARBA00013061"/>
    </source>
</evidence>
<dbReference type="PIRSF" id="PIRSF000724">
    <property type="entry name" value="Pgk"/>
    <property type="match status" value="1"/>
</dbReference>
<evidence type="ECO:0000256" key="7">
    <source>
        <dbReference type="ARBA" id="ARBA00022490"/>
    </source>
</evidence>
<evidence type="ECO:0000256" key="4">
    <source>
        <dbReference type="ARBA" id="ARBA00011245"/>
    </source>
</evidence>
<dbReference type="UniPathway" id="UPA00109">
    <property type="reaction ID" value="UER00185"/>
</dbReference>
<evidence type="ECO:0000256" key="12">
    <source>
        <dbReference type="ARBA" id="ARBA00023152"/>
    </source>
</evidence>
<comment type="caution">
    <text evidence="13">Lacks conserved residue(s) required for the propagation of feature annotation.</text>
</comment>
<dbReference type="Pfam" id="PF00162">
    <property type="entry name" value="PGK"/>
    <property type="match status" value="1"/>
</dbReference>
<dbReference type="EC" id="2.7.2.3" evidence="5 13"/>
<dbReference type="FunFam" id="3.40.50.1260:FF:000006">
    <property type="entry name" value="Phosphoglycerate kinase"/>
    <property type="match status" value="1"/>
</dbReference>
<name>A0A1F5S2C4_9BACT</name>
<dbReference type="PRINTS" id="PR00477">
    <property type="entry name" value="PHGLYCKINASE"/>
</dbReference>
<comment type="similarity">
    <text evidence="3 13 15">Belongs to the phosphoglycerate kinase family.</text>
</comment>
<reference evidence="16 17" key="1">
    <citation type="journal article" date="2016" name="Nat. Commun.">
        <title>Thousands of microbial genomes shed light on interconnected biogeochemical processes in an aquifer system.</title>
        <authorList>
            <person name="Anantharaman K."/>
            <person name="Brown C.T."/>
            <person name="Hug L.A."/>
            <person name="Sharon I."/>
            <person name="Castelle C.J."/>
            <person name="Probst A.J."/>
            <person name="Thomas B.C."/>
            <person name="Singh A."/>
            <person name="Wilkins M.J."/>
            <person name="Karaoz U."/>
            <person name="Brodie E.L."/>
            <person name="Williams K.H."/>
            <person name="Hubbard S.S."/>
            <person name="Banfield J.F."/>
        </authorList>
    </citation>
    <scope>NUCLEOTIDE SEQUENCE [LARGE SCALE GENOMIC DNA]</scope>
</reference>
<evidence type="ECO:0000256" key="15">
    <source>
        <dbReference type="RuleBase" id="RU000532"/>
    </source>
</evidence>
<keyword evidence="8 13" id="KW-0808">Transferase</keyword>
<sequence>MKKISEIKNLKDKKVLLRVDYNVPLEKKKASNGKYKMVVRDDTKIKETLPTINYLLEKGAKVILISHLGDPKGKIVKDLTMEPIGEALYKLLKEKMECTEIVKDNYPFDFIDKMAGGEVVLLENLRFNIGEEKNDTKFAKYLASLADIYVNDAFAVSHRDHASVSKITNFLPSYAGLLLEKEIEVLSKLLAKPKKPFVAVTGGAKISKKIGLIKNLLKKVDCLMIGGAMANNFFKAFGYNVGASLVELDKIIFVRKFLKNKKILLPIDLVVGDFDGKKGRIVQVSGSSENICEKNEAILDIGPETIKMYEEVISKAKTLIWNGPMGYFENTEYNKGSDEISRIIAEYSKKGLLSVVGGGETLSIIKKTGVATSIAHVSTGGGAMLEFLEGKVLPGIRPLIRQ</sequence>
<dbReference type="GO" id="GO:0006094">
    <property type="term" value="P:gluconeogenesis"/>
    <property type="evidence" value="ECO:0007669"/>
    <property type="project" value="TreeGrafter"/>
</dbReference>
<evidence type="ECO:0000256" key="6">
    <source>
        <dbReference type="ARBA" id="ARBA00016471"/>
    </source>
</evidence>
<protein>
    <recommendedName>
        <fullName evidence="6 13">Phosphoglycerate kinase</fullName>
        <ecNumber evidence="5 13">2.7.2.3</ecNumber>
    </recommendedName>
</protein>
<evidence type="ECO:0000256" key="10">
    <source>
        <dbReference type="ARBA" id="ARBA00022777"/>
    </source>
</evidence>
<organism evidence="16 17">
    <name type="scientific">Candidatus Falkowbacteria bacterium RIFOXYA2_FULL_38_12</name>
    <dbReference type="NCBI Taxonomy" id="1797993"/>
    <lineage>
        <taxon>Bacteria</taxon>
        <taxon>Candidatus Falkowiibacteriota</taxon>
    </lineage>
</organism>
<dbReference type="InterPro" id="IPR036043">
    <property type="entry name" value="Phosphoglycerate_kinase_sf"/>
</dbReference>
<keyword evidence="11 13" id="KW-0067">ATP-binding</keyword>
<comment type="subunit">
    <text evidence="4 13">Monomer.</text>
</comment>
<dbReference type="Proteomes" id="UP000177407">
    <property type="component" value="Unassembled WGS sequence"/>
</dbReference>
<evidence type="ECO:0000256" key="14">
    <source>
        <dbReference type="PIRSR" id="PIRSR000724-2"/>
    </source>
</evidence>
<comment type="pathway">
    <text evidence="2 13">Carbohydrate degradation; glycolysis; pyruvate from D-glyceraldehyde 3-phosphate: step 2/5.</text>
</comment>
<dbReference type="AlphaFoldDB" id="A0A1F5S2C4"/>
<feature type="binding site" evidence="13 14">
    <location>
        <position position="209"/>
    </location>
    <ligand>
        <name>ATP</name>
        <dbReference type="ChEBI" id="CHEBI:30616"/>
    </ligand>
</feature>
<keyword evidence="7 13" id="KW-0963">Cytoplasm</keyword>
<evidence type="ECO:0000256" key="3">
    <source>
        <dbReference type="ARBA" id="ARBA00008982"/>
    </source>
</evidence>
<feature type="binding site" evidence="13">
    <location>
        <position position="126"/>
    </location>
    <ligand>
        <name>substrate</name>
    </ligand>
</feature>
<keyword evidence="12 13" id="KW-0324">Glycolysis</keyword>
<feature type="binding site" evidence="13 14">
    <location>
        <position position="329"/>
    </location>
    <ligand>
        <name>ATP</name>
        <dbReference type="ChEBI" id="CHEBI:30616"/>
    </ligand>
</feature>
<evidence type="ECO:0000256" key="11">
    <source>
        <dbReference type="ARBA" id="ARBA00022840"/>
    </source>
</evidence>
<dbReference type="Gene3D" id="3.40.50.1260">
    <property type="entry name" value="Phosphoglycerate kinase, N-terminal domain"/>
    <property type="match status" value="2"/>
</dbReference>
<evidence type="ECO:0000256" key="13">
    <source>
        <dbReference type="HAMAP-Rule" id="MF_00145"/>
    </source>
</evidence>
<dbReference type="InterPro" id="IPR001576">
    <property type="entry name" value="Phosphoglycerate_kinase"/>
</dbReference>
<feature type="binding site" evidence="13">
    <location>
        <begin position="20"/>
        <end position="22"/>
    </location>
    <ligand>
        <name>substrate</name>
    </ligand>
</feature>
<keyword evidence="9 13" id="KW-0547">Nucleotide-binding</keyword>
<keyword evidence="10 13" id="KW-0418">Kinase</keyword>
<dbReference type="GO" id="GO:0043531">
    <property type="term" value="F:ADP binding"/>
    <property type="evidence" value="ECO:0007669"/>
    <property type="project" value="TreeGrafter"/>
</dbReference>
<evidence type="ECO:0000256" key="8">
    <source>
        <dbReference type="ARBA" id="ARBA00022679"/>
    </source>
</evidence>
<comment type="catalytic activity">
    <reaction evidence="1 13 15">
        <text>(2R)-3-phosphoglycerate + ATP = (2R)-3-phospho-glyceroyl phosphate + ADP</text>
        <dbReference type="Rhea" id="RHEA:14801"/>
        <dbReference type="ChEBI" id="CHEBI:30616"/>
        <dbReference type="ChEBI" id="CHEBI:57604"/>
        <dbReference type="ChEBI" id="CHEBI:58272"/>
        <dbReference type="ChEBI" id="CHEBI:456216"/>
        <dbReference type="EC" id="2.7.2.3"/>
    </reaction>
</comment>
<dbReference type="GO" id="GO:0004618">
    <property type="term" value="F:phosphoglycerate kinase activity"/>
    <property type="evidence" value="ECO:0007669"/>
    <property type="project" value="UniProtKB-UniRule"/>
</dbReference>